<dbReference type="NCBIfam" id="NF009151">
    <property type="entry name" value="PRK12497.1-5"/>
    <property type="match status" value="1"/>
</dbReference>
<evidence type="ECO:0000313" key="3">
    <source>
        <dbReference type="EMBL" id="XBO39251.1"/>
    </source>
</evidence>
<dbReference type="Pfam" id="PF02021">
    <property type="entry name" value="UPF0102"/>
    <property type="match status" value="1"/>
</dbReference>
<protein>
    <recommendedName>
        <fullName evidence="2">UPF0102 protein ABEG18_00210</fullName>
    </recommendedName>
</protein>
<name>A0AAU7JG49_9HYPH</name>
<gene>
    <name evidence="3" type="ORF">ABEG18_00210</name>
</gene>
<reference evidence="3" key="1">
    <citation type="submission" date="2024-05" db="EMBL/GenBank/DDBJ databases">
        <authorList>
            <person name="Kim S."/>
            <person name="Heo J."/>
            <person name="Choi H."/>
            <person name="Choi Y."/>
            <person name="Kwon S.-W."/>
            <person name="Kim Y."/>
        </authorList>
    </citation>
    <scope>NUCLEOTIDE SEQUENCE</scope>
    <source>
        <strain evidence="3">KACC 23698</strain>
    </source>
</reference>
<dbReference type="Gene3D" id="3.40.1350.10">
    <property type="match status" value="1"/>
</dbReference>
<proteinExistence type="inferred from homology"/>
<dbReference type="HAMAP" id="MF_00048">
    <property type="entry name" value="UPF0102"/>
    <property type="match status" value="1"/>
</dbReference>
<dbReference type="PANTHER" id="PTHR34039:SF1">
    <property type="entry name" value="UPF0102 PROTEIN YRAN"/>
    <property type="match status" value="1"/>
</dbReference>
<organism evidence="3">
    <name type="scientific">Alsobacter sp. KACC 23698</name>
    <dbReference type="NCBI Taxonomy" id="3149229"/>
    <lineage>
        <taxon>Bacteria</taxon>
        <taxon>Pseudomonadati</taxon>
        <taxon>Pseudomonadota</taxon>
        <taxon>Alphaproteobacteria</taxon>
        <taxon>Hyphomicrobiales</taxon>
        <taxon>Alsobacteraceae</taxon>
        <taxon>Alsobacter</taxon>
    </lineage>
</organism>
<dbReference type="InterPro" id="IPR011856">
    <property type="entry name" value="tRNA_endonuc-like_dom_sf"/>
</dbReference>
<dbReference type="EMBL" id="CP157484">
    <property type="protein sequence ID" value="XBO39251.1"/>
    <property type="molecule type" value="Genomic_DNA"/>
</dbReference>
<dbReference type="RefSeq" id="WP_406856089.1">
    <property type="nucleotide sequence ID" value="NZ_CP157484.1"/>
</dbReference>
<accession>A0AAU7JG49</accession>
<dbReference type="PANTHER" id="PTHR34039">
    <property type="entry name" value="UPF0102 PROTEIN YRAN"/>
    <property type="match status" value="1"/>
</dbReference>
<dbReference type="GO" id="GO:0003676">
    <property type="term" value="F:nucleic acid binding"/>
    <property type="evidence" value="ECO:0007669"/>
    <property type="project" value="InterPro"/>
</dbReference>
<dbReference type="InterPro" id="IPR003509">
    <property type="entry name" value="UPF0102_YraN-like"/>
</dbReference>
<dbReference type="InterPro" id="IPR011335">
    <property type="entry name" value="Restrct_endonuc-II-like"/>
</dbReference>
<comment type="similarity">
    <text evidence="1 2">Belongs to the UPF0102 family.</text>
</comment>
<evidence type="ECO:0000256" key="2">
    <source>
        <dbReference type="HAMAP-Rule" id="MF_00048"/>
    </source>
</evidence>
<dbReference type="AlphaFoldDB" id="A0AAU7JG49"/>
<dbReference type="SUPFAM" id="SSF52980">
    <property type="entry name" value="Restriction endonuclease-like"/>
    <property type="match status" value="1"/>
</dbReference>
<evidence type="ECO:0000256" key="1">
    <source>
        <dbReference type="ARBA" id="ARBA00006738"/>
    </source>
</evidence>
<sequence length="126" mass="14264">MRPRRDPSARRAALRWGMRAEVAAALFLLAKGYRIVAWRYGGKGGEIDLICRRGDTIAFVEVKARATLDAAAAAIGAEKERLFGRAARRWLARNGWAMRFTLRCDAVLLAPWRWPRHVPDAFTLQD</sequence>